<dbReference type="PROSITE" id="PS50901">
    <property type="entry name" value="FTSK"/>
    <property type="match status" value="1"/>
</dbReference>
<evidence type="ECO:0000313" key="8">
    <source>
        <dbReference type="Proteomes" id="UP000271624"/>
    </source>
</evidence>
<reference evidence="7" key="2">
    <citation type="journal article" date="2019" name="Genome Biol. Evol.">
        <title>Day and night: Metabolic profiles and evolutionary relationships of six axenic non-marine cyanobacteria.</title>
        <authorList>
            <person name="Will S.E."/>
            <person name="Henke P."/>
            <person name="Boedeker C."/>
            <person name="Huang S."/>
            <person name="Brinkmann H."/>
            <person name="Rohde M."/>
            <person name="Jarek M."/>
            <person name="Friedl T."/>
            <person name="Seufert S."/>
            <person name="Schumacher M."/>
            <person name="Overmann J."/>
            <person name="Neumann-Schaal M."/>
            <person name="Petersen J."/>
        </authorList>
    </citation>
    <scope>NUCLEOTIDE SEQUENCE [LARGE SCALE GENOMIC DNA]</scope>
    <source>
        <strain evidence="7">PCC 7102</strain>
    </source>
</reference>
<dbReference type="Proteomes" id="UP000271624">
    <property type="component" value="Unassembled WGS sequence"/>
</dbReference>
<dbReference type="OrthoDB" id="9807790at2"/>
<protein>
    <recommendedName>
        <fullName evidence="6">FtsK domain-containing protein</fullName>
    </recommendedName>
</protein>
<comment type="caution">
    <text evidence="7">The sequence shown here is derived from an EMBL/GenBank/DDBJ whole genome shotgun (WGS) entry which is preliminary data.</text>
</comment>
<evidence type="ECO:0000256" key="3">
    <source>
        <dbReference type="ARBA" id="ARBA00022840"/>
    </source>
</evidence>
<evidence type="ECO:0000256" key="2">
    <source>
        <dbReference type="ARBA" id="ARBA00022741"/>
    </source>
</evidence>
<evidence type="ECO:0000256" key="1">
    <source>
        <dbReference type="ARBA" id="ARBA00006474"/>
    </source>
</evidence>
<dbReference type="GO" id="GO:0003677">
    <property type="term" value="F:DNA binding"/>
    <property type="evidence" value="ECO:0007669"/>
    <property type="project" value="UniProtKB-KW"/>
</dbReference>
<keyword evidence="3 5" id="KW-0067">ATP-binding</keyword>
<gene>
    <name evidence="7" type="ORF">DSM106972_048930</name>
</gene>
<dbReference type="PANTHER" id="PTHR22683">
    <property type="entry name" value="SPORULATION PROTEIN RELATED"/>
    <property type="match status" value="1"/>
</dbReference>
<dbReference type="GO" id="GO:0005524">
    <property type="term" value="F:ATP binding"/>
    <property type="evidence" value="ECO:0007669"/>
    <property type="project" value="UniProtKB-UniRule"/>
</dbReference>
<sequence>MYLPVNESNIITSESNPLLTVVLSAKQQGYDNQEIIQEAQRVAECNGDYAGYQFVLTTINQIEFLEKLNRPTIAYNREFLFNAIYQSVLSGMGNADIISICGEYCNLDDFAFCQLTLEYILVNRIPSDSEQAHFLRTVDSKSSKGLEVVCELFVGLKNIYLTNLLRKVLENYIYQLYVVSKPVEYFLDLREKIADNWVRDRLKRVASLIAKETCKELDFDVITGVTPTSAPKSLEASDAVDEIIKSSQVDLNEAGELVVSVLKDFKIETEFVGAKSGPTFNRIELKLARGTKFSSVANFGDDLVQQLGMELGIKIPPMVSSVCGRTAIDIPRIDREIAYFRDHVDFENEIDINRICIPGGIDVNGNFHWINLCDDNITHVIGSGRTRSGKSQFLKGGVLYLARKYPPSVVRLALSDVKRVTLGKFKNLPHLMAPVCKDAKSTADMLEFLVAEMELRYQEFDIHEDEGIENIAQYNRFYLGRKVMPRVVCWVDEAPEMLADEAYTQRVETALSTLLRKAGAAGIHLLVYSQRPDRDAIKPQIRSNFPCKTAFAAARPEDSYIALADDKDRRAFHLLGRGDFILRTNEFDERLQAPYLADDEDVEYFRCLLSEAINQHDPYVAWESELTFDNFVKQLYLNKGLVDPNAVDRIVTTKEIKIQDSIKNKPLDNADLYKHGEKVEFRANYDFNVEFDAEKKNQILGLHRRGYGAEEIVKEIFGDLPGGRNGDRKFTKLKNAVERYIRSLNEEGNL</sequence>
<evidence type="ECO:0000259" key="6">
    <source>
        <dbReference type="PROSITE" id="PS50901"/>
    </source>
</evidence>
<dbReference type="InterPro" id="IPR002543">
    <property type="entry name" value="FtsK_dom"/>
</dbReference>
<dbReference type="AlphaFoldDB" id="A0A433VD96"/>
<proteinExistence type="inferred from homology"/>
<keyword evidence="4" id="KW-0238">DNA-binding</keyword>
<comment type="similarity">
    <text evidence="1">Belongs to the FtsK/SpoIIIE/SftA family.</text>
</comment>
<dbReference type="InterPro" id="IPR027417">
    <property type="entry name" value="P-loop_NTPase"/>
</dbReference>
<evidence type="ECO:0000256" key="5">
    <source>
        <dbReference type="PROSITE-ProRule" id="PRU00289"/>
    </source>
</evidence>
<dbReference type="Pfam" id="PF17854">
    <property type="entry name" value="FtsK_alpha"/>
    <property type="match status" value="1"/>
</dbReference>
<dbReference type="SUPFAM" id="SSF52540">
    <property type="entry name" value="P-loop containing nucleoside triphosphate hydrolases"/>
    <property type="match status" value="1"/>
</dbReference>
<reference evidence="7" key="1">
    <citation type="submission" date="2018-12" db="EMBL/GenBank/DDBJ databases">
        <authorList>
            <person name="Will S."/>
            <person name="Neumann-Schaal M."/>
            <person name="Henke P."/>
        </authorList>
    </citation>
    <scope>NUCLEOTIDE SEQUENCE</scope>
    <source>
        <strain evidence="7">PCC 7102</strain>
    </source>
</reference>
<name>A0A433VD96_9CYAN</name>
<dbReference type="RefSeq" id="WP_127083237.1">
    <property type="nucleotide sequence ID" value="NZ_RSCL01000012.1"/>
</dbReference>
<keyword evidence="8" id="KW-1185">Reference proteome</keyword>
<dbReference type="EMBL" id="RSCL01000012">
    <property type="protein sequence ID" value="RUT03979.1"/>
    <property type="molecule type" value="Genomic_DNA"/>
</dbReference>
<dbReference type="PANTHER" id="PTHR22683:SF41">
    <property type="entry name" value="DNA TRANSLOCASE FTSK"/>
    <property type="match status" value="1"/>
</dbReference>
<feature type="binding site" evidence="5">
    <location>
        <begin position="384"/>
        <end position="391"/>
    </location>
    <ligand>
        <name>ATP</name>
        <dbReference type="ChEBI" id="CHEBI:30616"/>
    </ligand>
</feature>
<evidence type="ECO:0000313" key="7">
    <source>
        <dbReference type="EMBL" id="RUT03979.1"/>
    </source>
</evidence>
<dbReference type="Gene3D" id="3.30.980.40">
    <property type="match status" value="1"/>
</dbReference>
<organism evidence="7 8">
    <name type="scientific">Dulcicalothrix desertica PCC 7102</name>
    <dbReference type="NCBI Taxonomy" id="232991"/>
    <lineage>
        <taxon>Bacteria</taxon>
        <taxon>Bacillati</taxon>
        <taxon>Cyanobacteriota</taxon>
        <taxon>Cyanophyceae</taxon>
        <taxon>Nostocales</taxon>
        <taxon>Calotrichaceae</taxon>
        <taxon>Dulcicalothrix</taxon>
    </lineage>
</organism>
<evidence type="ECO:0000256" key="4">
    <source>
        <dbReference type="ARBA" id="ARBA00023125"/>
    </source>
</evidence>
<dbReference type="Gene3D" id="3.40.50.300">
    <property type="entry name" value="P-loop containing nucleotide triphosphate hydrolases"/>
    <property type="match status" value="1"/>
</dbReference>
<feature type="domain" description="FtsK" evidence="6">
    <location>
        <begin position="364"/>
        <end position="560"/>
    </location>
</feature>
<accession>A0A433VD96</accession>
<dbReference type="InterPro" id="IPR041027">
    <property type="entry name" value="FtsK_alpha"/>
</dbReference>
<keyword evidence="2 5" id="KW-0547">Nucleotide-binding</keyword>
<dbReference type="InterPro" id="IPR050206">
    <property type="entry name" value="FtsK/SpoIIIE/SftA"/>
</dbReference>
<dbReference type="Pfam" id="PF01580">
    <property type="entry name" value="FtsK_SpoIIIE"/>
    <property type="match status" value="1"/>
</dbReference>